<organism evidence="6 7">
    <name type="scientific">Pseudopedobacter saltans</name>
    <dbReference type="NCBI Taxonomy" id="151895"/>
    <lineage>
        <taxon>Bacteria</taxon>
        <taxon>Pseudomonadati</taxon>
        <taxon>Bacteroidota</taxon>
        <taxon>Sphingobacteriia</taxon>
        <taxon>Sphingobacteriales</taxon>
        <taxon>Sphingobacteriaceae</taxon>
        <taxon>Pseudopedobacter</taxon>
    </lineage>
</organism>
<dbReference type="AlphaFoldDB" id="A0A2W5GWM8"/>
<dbReference type="InterPro" id="IPR051906">
    <property type="entry name" value="TolC-like"/>
</dbReference>
<comment type="caution">
    <text evidence="6">The sequence shown here is derived from an EMBL/GenBank/DDBJ whole genome shotgun (WGS) entry which is preliminary data.</text>
</comment>
<dbReference type="Proteomes" id="UP000249645">
    <property type="component" value="Unassembled WGS sequence"/>
</dbReference>
<dbReference type="GO" id="GO:0015288">
    <property type="term" value="F:porin activity"/>
    <property type="evidence" value="ECO:0007669"/>
    <property type="project" value="TreeGrafter"/>
</dbReference>
<keyword evidence="4" id="KW-0472">Membrane</keyword>
<dbReference type="GO" id="GO:0009279">
    <property type="term" value="C:cell outer membrane"/>
    <property type="evidence" value="ECO:0007669"/>
    <property type="project" value="UniProtKB-SubCell"/>
</dbReference>
<dbReference type="Gene3D" id="1.20.1600.10">
    <property type="entry name" value="Outer membrane efflux proteins (OEP)"/>
    <property type="match status" value="1"/>
</dbReference>
<keyword evidence="5" id="KW-0998">Cell outer membrane</keyword>
<sequence length="441" mass="50792">MATINQLFKSKTIMKIVYFMTVIVCSALVVVRAQAQRITLEECQTKAAQNYPLIQQYQLLNIAENYTLDKISKVYMPQASLNGQATYQSDVTKISLEKELPITLNINDYFPTMKKDQYKVYGEVQQLLWDGDRSKAQSQLTKASNNVDKEKITVNLYAIKGKINDLYFGVLAVEEQKKQLTIYRSDLQANADMIKSMLKNGVAMASDMDQIEVEFLNIDQKNTELESAKDAYLNMLSIFIGEKISKQTELIIPADIQSLNTDIQRPELSLFEKERNLYASQEFSIKAKNKPTVGLFVQGGYGRPALNMLNPDFKFYAIGGVKFSWDFGNLYTKKTELNEIKNNQKMVDVQEKTFLFNTNLEMQQISPEIQKYKDLMQKDVQIMELRERVKTTSQSKYKNGVYHINDLISDTNAENLARQAKAQHYIQYLNSIYNYQFKQGK</sequence>
<dbReference type="EMBL" id="QFOI01000182">
    <property type="protein sequence ID" value="PZP47742.1"/>
    <property type="molecule type" value="Genomic_DNA"/>
</dbReference>
<proteinExistence type="predicted"/>
<dbReference type="PANTHER" id="PTHR30026:SF20">
    <property type="entry name" value="OUTER MEMBRANE PROTEIN TOLC"/>
    <property type="match status" value="1"/>
</dbReference>
<protein>
    <submittedName>
        <fullName evidence="6">Transporter</fullName>
    </submittedName>
</protein>
<accession>A0A2W5GWM8</accession>
<name>A0A2W5GWM8_9SPHI</name>
<evidence type="ECO:0000256" key="3">
    <source>
        <dbReference type="ARBA" id="ARBA00022692"/>
    </source>
</evidence>
<dbReference type="GO" id="GO:1990281">
    <property type="term" value="C:efflux pump complex"/>
    <property type="evidence" value="ECO:0007669"/>
    <property type="project" value="TreeGrafter"/>
</dbReference>
<evidence type="ECO:0000313" key="6">
    <source>
        <dbReference type="EMBL" id="PZP47742.1"/>
    </source>
</evidence>
<reference evidence="6 7" key="1">
    <citation type="submission" date="2017-11" db="EMBL/GenBank/DDBJ databases">
        <title>Infants hospitalized years apart are colonized by the same room-sourced microbial strains.</title>
        <authorList>
            <person name="Brooks B."/>
            <person name="Olm M.R."/>
            <person name="Firek B.A."/>
            <person name="Baker R."/>
            <person name="Thomas B.C."/>
            <person name="Morowitz M.J."/>
            <person name="Banfield J.F."/>
        </authorList>
    </citation>
    <scope>NUCLEOTIDE SEQUENCE [LARGE SCALE GENOMIC DNA]</scope>
    <source>
        <strain evidence="6">S2_009_000_R2_76</strain>
    </source>
</reference>
<dbReference type="PANTHER" id="PTHR30026">
    <property type="entry name" value="OUTER MEMBRANE PROTEIN TOLC"/>
    <property type="match status" value="1"/>
</dbReference>
<evidence type="ECO:0000256" key="5">
    <source>
        <dbReference type="ARBA" id="ARBA00023237"/>
    </source>
</evidence>
<evidence type="ECO:0000256" key="4">
    <source>
        <dbReference type="ARBA" id="ARBA00023136"/>
    </source>
</evidence>
<keyword evidence="3" id="KW-0812">Transmembrane</keyword>
<keyword evidence="2" id="KW-1134">Transmembrane beta strand</keyword>
<gene>
    <name evidence="6" type="ORF">DI598_10700</name>
</gene>
<dbReference type="SUPFAM" id="SSF56954">
    <property type="entry name" value="Outer membrane efflux proteins (OEP)"/>
    <property type="match status" value="1"/>
</dbReference>
<comment type="subcellular location">
    <subcellularLocation>
        <location evidence="1">Cell outer membrane</location>
    </subcellularLocation>
</comment>
<dbReference type="GO" id="GO:0015562">
    <property type="term" value="F:efflux transmembrane transporter activity"/>
    <property type="evidence" value="ECO:0007669"/>
    <property type="project" value="InterPro"/>
</dbReference>
<evidence type="ECO:0000313" key="7">
    <source>
        <dbReference type="Proteomes" id="UP000249645"/>
    </source>
</evidence>
<evidence type="ECO:0000256" key="1">
    <source>
        <dbReference type="ARBA" id="ARBA00004442"/>
    </source>
</evidence>
<evidence type="ECO:0000256" key="2">
    <source>
        <dbReference type="ARBA" id="ARBA00022452"/>
    </source>
</evidence>